<dbReference type="SUPFAM" id="SSF56214">
    <property type="entry name" value="4'-phosphopantetheinyl transferase"/>
    <property type="match status" value="2"/>
</dbReference>
<dbReference type="InterPro" id="IPR055066">
    <property type="entry name" value="AASDHPPT_N"/>
</dbReference>
<dbReference type="Pfam" id="PF22624">
    <property type="entry name" value="AASDHPPT_N"/>
    <property type="match status" value="1"/>
</dbReference>
<feature type="compositionally biased region" description="Polar residues" evidence="3">
    <location>
        <begin position="42"/>
        <end position="52"/>
    </location>
</feature>
<name>A0ABP1G9N4_9CHLO</name>
<dbReference type="EMBL" id="CAXHTA020000016">
    <property type="protein sequence ID" value="CAL5226778.1"/>
    <property type="molecule type" value="Genomic_DNA"/>
</dbReference>
<feature type="domain" description="4'-phosphopantetheinyl transferase N-terminal" evidence="5">
    <location>
        <begin position="92"/>
        <end position="192"/>
    </location>
</feature>
<sequence>MAGLDNGAASGTATPDEEPNEEQLKSLAAQGLFGRAPDASVDSETLTPTTPVTREVKPAWERPAASRLGQSEASTTERSDARYRLRWAVNIKQWNPWDDEWLFLLDLLPEEDQKEVEAFRFKDDQKRALVSRLLQRQCVSAAMSLSWESVQIKRTKGRKPFVMNKTMDRSGAPNFNFNVSHEGDFVVLASEPVCICGVDVAAPQQLRVRNSQQKMSMAELRSIFSRQFTEYEWASVDAAGPSTDAKEGMFRRLWSLKEAFVKARGDGLGYDLIKAEFHFEEGVSSNTATVWIDGVKQPRWRFHLQELTDGHWVSVARGPPENIVDAWQEFTGTLKEPIIPTSRFQEALQAPNPAFSMLQIADLIPSKLREAYSEAGGAGQ</sequence>
<evidence type="ECO:0000313" key="6">
    <source>
        <dbReference type="EMBL" id="CAL5226778.1"/>
    </source>
</evidence>
<evidence type="ECO:0000313" key="7">
    <source>
        <dbReference type="Proteomes" id="UP001497392"/>
    </source>
</evidence>
<dbReference type="Proteomes" id="UP001497392">
    <property type="component" value="Unassembled WGS sequence"/>
</dbReference>
<gene>
    <name evidence="6" type="primary">g9635</name>
    <name evidence="6" type="ORF">VP750_LOCUS8684</name>
</gene>
<dbReference type="InterPro" id="IPR050559">
    <property type="entry name" value="P-Pant_transferase_sf"/>
</dbReference>
<evidence type="ECO:0000259" key="4">
    <source>
        <dbReference type="Pfam" id="PF01648"/>
    </source>
</evidence>
<evidence type="ECO:0000256" key="2">
    <source>
        <dbReference type="ARBA" id="ARBA00022679"/>
    </source>
</evidence>
<keyword evidence="7" id="KW-1185">Reference proteome</keyword>
<protein>
    <recommendedName>
        <fullName evidence="1">holo-[acyl-carrier-protein] synthase</fullName>
        <ecNumber evidence="1">2.7.8.7</ecNumber>
    </recommendedName>
</protein>
<keyword evidence="2" id="KW-0808">Transferase</keyword>
<proteinExistence type="predicted"/>
<comment type="caution">
    <text evidence="6">The sequence shown here is derived from an EMBL/GenBank/DDBJ whole genome shotgun (WGS) entry which is preliminary data.</text>
</comment>
<evidence type="ECO:0000256" key="3">
    <source>
        <dbReference type="SAM" id="MobiDB-lite"/>
    </source>
</evidence>
<dbReference type="Pfam" id="PF01648">
    <property type="entry name" value="ACPS"/>
    <property type="match status" value="1"/>
</dbReference>
<dbReference type="EC" id="2.7.8.7" evidence="1"/>
<evidence type="ECO:0000259" key="5">
    <source>
        <dbReference type="Pfam" id="PF22624"/>
    </source>
</evidence>
<dbReference type="PANTHER" id="PTHR12215">
    <property type="entry name" value="PHOSPHOPANTETHEINE TRANSFERASE"/>
    <property type="match status" value="1"/>
</dbReference>
<reference evidence="6 7" key="1">
    <citation type="submission" date="2024-06" db="EMBL/GenBank/DDBJ databases">
        <authorList>
            <person name="Kraege A."/>
            <person name="Thomma B."/>
        </authorList>
    </citation>
    <scope>NUCLEOTIDE SEQUENCE [LARGE SCALE GENOMIC DNA]</scope>
</reference>
<accession>A0ABP1G9N4</accession>
<dbReference type="InterPro" id="IPR008278">
    <property type="entry name" value="4-PPantetheinyl_Trfase_dom"/>
</dbReference>
<dbReference type="PANTHER" id="PTHR12215:SF10">
    <property type="entry name" value="L-AMINOADIPATE-SEMIALDEHYDE DEHYDROGENASE-PHOSPHOPANTETHEINYL TRANSFERASE"/>
    <property type="match status" value="1"/>
</dbReference>
<feature type="region of interest" description="Disordered" evidence="3">
    <location>
        <begin position="1"/>
        <end position="75"/>
    </location>
</feature>
<evidence type="ECO:0000256" key="1">
    <source>
        <dbReference type="ARBA" id="ARBA00013172"/>
    </source>
</evidence>
<dbReference type="InterPro" id="IPR037143">
    <property type="entry name" value="4-PPantetheinyl_Trfase_dom_sf"/>
</dbReference>
<organism evidence="6 7">
    <name type="scientific">Coccomyxa viridis</name>
    <dbReference type="NCBI Taxonomy" id="1274662"/>
    <lineage>
        <taxon>Eukaryota</taxon>
        <taxon>Viridiplantae</taxon>
        <taxon>Chlorophyta</taxon>
        <taxon>core chlorophytes</taxon>
        <taxon>Trebouxiophyceae</taxon>
        <taxon>Trebouxiophyceae incertae sedis</taxon>
        <taxon>Coccomyxaceae</taxon>
        <taxon>Coccomyxa</taxon>
    </lineage>
</organism>
<dbReference type="Gene3D" id="3.90.470.20">
    <property type="entry name" value="4'-phosphopantetheinyl transferase domain"/>
    <property type="match status" value="2"/>
</dbReference>
<feature type="domain" description="4'-phosphopantetheinyl transferase" evidence="4">
    <location>
        <begin position="196"/>
        <end position="315"/>
    </location>
</feature>